<keyword evidence="15" id="KW-0548">Nucleotidyltransferase</keyword>
<sequence>MATSTLILGGSRSGKSAFAEQLLASAEDVFYLATATAVDDEMTQRILQHQQQRPGHWTVLEVPLLLTETLQSLSGQHATVLVDCLTLWLNNQLYRSPEQDFRQLRQRLADAVTSFDGRLVLVSNEVGAGVIPLGPINRRFVDEQGWLNQQLAACCDQVVLVCAGLPLYLKGQPDAAN</sequence>
<name>A0ABV9JK62_9GAMM</name>
<dbReference type="InterPro" id="IPR003203">
    <property type="entry name" value="CobU/CobP"/>
</dbReference>
<evidence type="ECO:0000313" key="15">
    <source>
        <dbReference type="EMBL" id="MFC4654617.1"/>
    </source>
</evidence>
<dbReference type="GO" id="GO:0008820">
    <property type="term" value="F:cobinamide phosphate guanylyltransferase activity"/>
    <property type="evidence" value="ECO:0007669"/>
    <property type="project" value="UniProtKB-EC"/>
</dbReference>
<evidence type="ECO:0000256" key="7">
    <source>
        <dbReference type="ARBA" id="ARBA00007490"/>
    </source>
</evidence>
<dbReference type="GO" id="GO:0043752">
    <property type="term" value="F:adenosylcobinamide kinase activity"/>
    <property type="evidence" value="ECO:0007669"/>
    <property type="project" value="UniProtKB-EC"/>
</dbReference>
<comment type="catalytic activity">
    <reaction evidence="3">
        <text>adenosylcob(III)inamide + GTP = adenosylcob(III)inamide phosphate + GDP + H(+)</text>
        <dbReference type="Rhea" id="RHEA:15765"/>
        <dbReference type="ChEBI" id="CHEBI:2480"/>
        <dbReference type="ChEBI" id="CHEBI:15378"/>
        <dbReference type="ChEBI" id="CHEBI:37565"/>
        <dbReference type="ChEBI" id="CHEBI:58189"/>
        <dbReference type="ChEBI" id="CHEBI:58502"/>
        <dbReference type="EC" id="2.7.1.156"/>
    </reaction>
</comment>
<keyword evidence="11 14" id="KW-0418">Kinase</keyword>
<dbReference type="PIRSF" id="PIRSF006135">
    <property type="entry name" value="CobU"/>
    <property type="match status" value="1"/>
</dbReference>
<dbReference type="NCBIfam" id="NF004469">
    <property type="entry name" value="PRK05800.1"/>
    <property type="match status" value="1"/>
</dbReference>
<dbReference type="Pfam" id="PF02283">
    <property type="entry name" value="CobU"/>
    <property type="match status" value="1"/>
</dbReference>
<keyword evidence="12 14" id="KW-0067">ATP-binding</keyword>
<comment type="catalytic activity">
    <reaction evidence="2 14">
        <text>adenosylcob(III)inamide phosphate + GTP + H(+) = adenosylcob(III)inamide-GDP + diphosphate</text>
        <dbReference type="Rhea" id="RHEA:22712"/>
        <dbReference type="ChEBI" id="CHEBI:15378"/>
        <dbReference type="ChEBI" id="CHEBI:33019"/>
        <dbReference type="ChEBI" id="CHEBI:37565"/>
        <dbReference type="ChEBI" id="CHEBI:58502"/>
        <dbReference type="ChEBI" id="CHEBI:60487"/>
        <dbReference type="EC" id="2.7.7.62"/>
    </reaction>
</comment>
<dbReference type="Proteomes" id="UP001595962">
    <property type="component" value="Unassembled WGS sequence"/>
</dbReference>
<evidence type="ECO:0000256" key="11">
    <source>
        <dbReference type="ARBA" id="ARBA00022777"/>
    </source>
</evidence>
<proteinExistence type="inferred from homology"/>
<evidence type="ECO:0000256" key="14">
    <source>
        <dbReference type="PIRNR" id="PIRNR006135"/>
    </source>
</evidence>
<comment type="similarity">
    <text evidence="7 14">Belongs to the CobU/CobP family.</text>
</comment>
<dbReference type="CDD" id="cd00544">
    <property type="entry name" value="CobU"/>
    <property type="match status" value="1"/>
</dbReference>
<evidence type="ECO:0000256" key="3">
    <source>
        <dbReference type="ARBA" id="ARBA00001522"/>
    </source>
</evidence>
<evidence type="ECO:0000256" key="13">
    <source>
        <dbReference type="ARBA" id="ARBA00023134"/>
    </source>
</evidence>
<gene>
    <name evidence="15" type="primary">cobU</name>
    <name evidence="15" type="ORF">ACFO3I_06240</name>
</gene>
<evidence type="ECO:0000256" key="12">
    <source>
        <dbReference type="ARBA" id="ARBA00022840"/>
    </source>
</evidence>
<evidence type="ECO:0000256" key="9">
    <source>
        <dbReference type="ARBA" id="ARBA00022679"/>
    </source>
</evidence>
<keyword evidence="16" id="KW-1185">Reference proteome</keyword>
<dbReference type="Gene3D" id="3.40.50.300">
    <property type="entry name" value="P-loop containing nucleotide triphosphate hydrolases"/>
    <property type="match status" value="1"/>
</dbReference>
<evidence type="ECO:0000256" key="2">
    <source>
        <dbReference type="ARBA" id="ARBA00000711"/>
    </source>
</evidence>
<accession>A0ABV9JK62</accession>
<evidence type="ECO:0000256" key="8">
    <source>
        <dbReference type="ARBA" id="ARBA00022573"/>
    </source>
</evidence>
<comment type="caution">
    <text evidence="15">The sequence shown here is derived from an EMBL/GenBank/DDBJ whole genome shotgun (WGS) entry which is preliminary data.</text>
</comment>
<dbReference type="PANTHER" id="PTHR34848:SF1">
    <property type="entry name" value="BIFUNCTIONAL ADENOSYLCOBALAMIN BIOSYNTHESIS PROTEIN COBU"/>
    <property type="match status" value="1"/>
</dbReference>
<evidence type="ECO:0000256" key="4">
    <source>
        <dbReference type="ARBA" id="ARBA00003889"/>
    </source>
</evidence>
<evidence type="ECO:0000313" key="16">
    <source>
        <dbReference type="Proteomes" id="UP001595962"/>
    </source>
</evidence>
<dbReference type="RefSeq" id="WP_377332626.1">
    <property type="nucleotide sequence ID" value="NZ_JBHSGB010000006.1"/>
</dbReference>
<keyword evidence="13 14" id="KW-0342">GTP-binding</keyword>
<keyword evidence="10 14" id="KW-0547">Nucleotide-binding</keyword>
<dbReference type="EC" id="2.7.7.62" evidence="14"/>
<dbReference type="InterPro" id="IPR027417">
    <property type="entry name" value="P-loop_NTPase"/>
</dbReference>
<comment type="pathway">
    <text evidence="6 14">Cofactor biosynthesis; adenosylcobalamin biosynthesis; adenosylcobalamin from cob(II)yrinate a,c-diamide: step 5/7.</text>
</comment>
<keyword evidence="9 14" id="KW-0808">Transferase</keyword>
<protein>
    <recommendedName>
        <fullName evidence="14">Bifunctional adenosylcobalamin biosynthesis protein</fullName>
        <ecNumber evidence="14">2.7.1.156</ecNumber>
        <ecNumber evidence="14">2.7.7.62</ecNumber>
    </recommendedName>
</protein>
<comment type="pathway">
    <text evidence="5 14">Cofactor biosynthesis; adenosylcobalamin biosynthesis; adenosylcobalamin from cob(II)yrinate a,c-diamide: step 6/7.</text>
</comment>
<dbReference type="EC" id="2.7.1.156" evidence="14"/>
<evidence type="ECO:0000256" key="6">
    <source>
        <dbReference type="ARBA" id="ARBA00005159"/>
    </source>
</evidence>
<evidence type="ECO:0000256" key="1">
    <source>
        <dbReference type="ARBA" id="ARBA00000312"/>
    </source>
</evidence>
<keyword evidence="8 14" id="KW-0169">Cobalamin biosynthesis</keyword>
<organism evidence="15 16">
    <name type="scientific">Rheinheimera marina</name>
    <dbReference type="NCBI Taxonomy" id="1774958"/>
    <lineage>
        <taxon>Bacteria</taxon>
        <taxon>Pseudomonadati</taxon>
        <taxon>Pseudomonadota</taxon>
        <taxon>Gammaproteobacteria</taxon>
        <taxon>Chromatiales</taxon>
        <taxon>Chromatiaceae</taxon>
        <taxon>Rheinheimera</taxon>
    </lineage>
</organism>
<dbReference type="EMBL" id="JBHSGB010000006">
    <property type="protein sequence ID" value="MFC4654617.1"/>
    <property type="molecule type" value="Genomic_DNA"/>
</dbReference>
<evidence type="ECO:0000256" key="5">
    <source>
        <dbReference type="ARBA" id="ARBA00004692"/>
    </source>
</evidence>
<evidence type="ECO:0000256" key="10">
    <source>
        <dbReference type="ARBA" id="ARBA00022741"/>
    </source>
</evidence>
<comment type="catalytic activity">
    <reaction evidence="1 14">
        <text>adenosylcob(III)inamide + ATP = adenosylcob(III)inamide phosphate + ADP + H(+)</text>
        <dbReference type="Rhea" id="RHEA:15769"/>
        <dbReference type="ChEBI" id="CHEBI:2480"/>
        <dbReference type="ChEBI" id="CHEBI:15378"/>
        <dbReference type="ChEBI" id="CHEBI:30616"/>
        <dbReference type="ChEBI" id="CHEBI:58502"/>
        <dbReference type="ChEBI" id="CHEBI:456216"/>
        <dbReference type="EC" id="2.7.1.156"/>
    </reaction>
</comment>
<reference evidence="16" key="1">
    <citation type="journal article" date="2019" name="Int. J. Syst. Evol. Microbiol.">
        <title>The Global Catalogue of Microorganisms (GCM) 10K type strain sequencing project: providing services to taxonomists for standard genome sequencing and annotation.</title>
        <authorList>
            <consortium name="The Broad Institute Genomics Platform"/>
            <consortium name="The Broad Institute Genome Sequencing Center for Infectious Disease"/>
            <person name="Wu L."/>
            <person name="Ma J."/>
        </authorList>
    </citation>
    <scope>NUCLEOTIDE SEQUENCE [LARGE SCALE GENOMIC DNA]</scope>
    <source>
        <strain evidence="16">DT28</strain>
    </source>
</reference>
<dbReference type="PANTHER" id="PTHR34848">
    <property type="match status" value="1"/>
</dbReference>
<dbReference type="SUPFAM" id="SSF52540">
    <property type="entry name" value="P-loop containing nucleoside triphosphate hydrolases"/>
    <property type="match status" value="1"/>
</dbReference>
<comment type="function">
    <text evidence="4 14">Catalyzes ATP-dependent phosphorylation of adenosylcobinamide and addition of GMP to adenosylcobinamide phosphate.</text>
</comment>